<organism evidence="1 2">
    <name type="scientific">Companilactobacillus suantsaicola</name>
    <dbReference type="NCBI Taxonomy" id="2487723"/>
    <lineage>
        <taxon>Bacteria</taxon>
        <taxon>Bacillati</taxon>
        <taxon>Bacillota</taxon>
        <taxon>Bacilli</taxon>
        <taxon>Lactobacillales</taxon>
        <taxon>Lactobacillaceae</taxon>
        <taxon>Companilactobacillus</taxon>
    </lineage>
</organism>
<reference evidence="1 2" key="1">
    <citation type="submission" date="2018-10" db="EMBL/GenBank/DDBJ databases">
        <title>Lactobacillus sp. R7 and Lactobacillus sp. R19 isolated from fermented mustard green product of Taiwan.</title>
        <authorList>
            <person name="Lin S.-T."/>
        </authorList>
    </citation>
    <scope>NUCLEOTIDE SEQUENCE [LARGE SCALE GENOMIC DNA]</scope>
    <source>
        <strain evidence="1 2">BCRC 81127</strain>
    </source>
</reference>
<evidence type="ECO:0000313" key="2">
    <source>
        <dbReference type="Proteomes" id="UP000298021"/>
    </source>
</evidence>
<proteinExistence type="predicted"/>
<evidence type="ECO:0000313" key="1">
    <source>
        <dbReference type="EMBL" id="TGD23669.1"/>
    </source>
</evidence>
<sequence length="120" mass="14041">MTKNIAVVAMNTKKIPYVGGDELIITLDNQKVWYTANTKQIRIPLVIKFGDLIINKFIQRFMKRSKKRDLLKTNYFSKQVARFLGRNEFTQVVFENEHLRTTISHKLEKKHGFVPETSLA</sequence>
<dbReference type="AlphaFoldDB" id="A0A4Z0JP47"/>
<dbReference type="Proteomes" id="UP000298021">
    <property type="component" value="Unassembled WGS sequence"/>
</dbReference>
<keyword evidence="2" id="KW-1185">Reference proteome</keyword>
<protein>
    <submittedName>
        <fullName evidence="1">Uncharacterized protein</fullName>
    </submittedName>
</protein>
<gene>
    <name evidence="1" type="ORF">EGT49_05260</name>
</gene>
<dbReference type="EMBL" id="RKLY01000010">
    <property type="protein sequence ID" value="TGD23669.1"/>
    <property type="molecule type" value="Genomic_DNA"/>
</dbReference>
<accession>A0A4Z0JP47</accession>
<name>A0A4Z0JP47_9LACO</name>
<comment type="caution">
    <text evidence="1">The sequence shown here is derived from an EMBL/GenBank/DDBJ whole genome shotgun (WGS) entry which is preliminary data.</text>
</comment>
<dbReference type="RefSeq" id="WP_135372215.1">
    <property type="nucleotide sequence ID" value="NZ_RKLY01000010.1"/>
</dbReference>
<dbReference type="OrthoDB" id="2321087at2"/>